<evidence type="ECO:0000313" key="1">
    <source>
        <dbReference type="EMBL" id="CAK9001456.1"/>
    </source>
</evidence>
<dbReference type="Proteomes" id="UP001642464">
    <property type="component" value="Unassembled WGS sequence"/>
</dbReference>
<evidence type="ECO:0000313" key="2">
    <source>
        <dbReference type="Proteomes" id="UP001642464"/>
    </source>
</evidence>
<name>A0ABP0IFU3_9DINO</name>
<proteinExistence type="predicted"/>
<sequence length="409" mass="46374">MMLRSGWPPASVFRLGGGWRYCLVLSASQFQHILNDPGQTSKAYAGHAGHELSLLSGKRRGMILNELCKKELARLNPNSKIEEPTPGTCCNGARRSHYHSEYDFTMDGRKVECKSAQMSWDKTNKNWRALFHRIKLPWPGVRDRAPFDDLYLTLFSPDSLHIIRHDVRTGVCSTGKRTGSSGHQIFVRGAAGQECWQIARSQILHKFLTKGHCKLVSYVNLSAVEATSWLKNLMEGMTSCQDEAYHGVPLNDMTPRLRGLRIEEIAFEVDQILHQNSSFSRDCSTVDWIRGGVAVEVKHGQMCFVKVRRCWECVFSNIKCASKHVRDKDLFDELWLAIYSPIAIHFFKHPGGKVRLMAAGLKEQDDGRNIVVRGSKDVLGVREALDNMLTNMEEWGCHHVATVYWDNGQ</sequence>
<accession>A0ABP0IFU3</accession>
<protein>
    <recommendedName>
        <fullName evidence="3">Decapping nuclease</fullName>
    </recommendedName>
</protein>
<dbReference type="EMBL" id="CAXAMM010003848">
    <property type="protein sequence ID" value="CAK9001456.1"/>
    <property type="molecule type" value="Genomic_DNA"/>
</dbReference>
<evidence type="ECO:0008006" key="3">
    <source>
        <dbReference type="Google" id="ProtNLM"/>
    </source>
</evidence>
<organism evidence="1 2">
    <name type="scientific">Durusdinium trenchii</name>
    <dbReference type="NCBI Taxonomy" id="1381693"/>
    <lineage>
        <taxon>Eukaryota</taxon>
        <taxon>Sar</taxon>
        <taxon>Alveolata</taxon>
        <taxon>Dinophyceae</taxon>
        <taxon>Suessiales</taxon>
        <taxon>Symbiodiniaceae</taxon>
        <taxon>Durusdinium</taxon>
    </lineage>
</organism>
<comment type="caution">
    <text evidence="1">The sequence shown here is derived from an EMBL/GenBank/DDBJ whole genome shotgun (WGS) entry which is preliminary data.</text>
</comment>
<reference evidence="1 2" key="1">
    <citation type="submission" date="2024-02" db="EMBL/GenBank/DDBJ databases">
        <authorList>
            <person name="Chen Y."/>
            <person name="Shah S."/>
            <person name="Dougan E. K."/>
            <person name="Thang M."/>
            <person name="Chan C."/>
        </authorList>
    </citation>
    <scope>NUCLEOTIDE SEQUENCE [LARGE SCALE GENOMIC DNA]</scope>
</reference>
<gene>
    <name evidence="1" type="ORF">SCF082_LOCUS6933</name>
</gene>
<keyword evidence="2" id="KW-1185">Reference proteome</keyword>